<dbReference type="CDD" id="cd03257">
    <property type="entry name" value="ABC_NikE_OppD_transporters"/>
    <property type="match status" value="1"/>
</dbReference>
<dbReference type="GO" id="GO:0055085">
    <property type="term" value="P:transmembrane transport"/>
    <property type="evidence" value="ECO:0007669"/>
    <property type="project" value="UniProtKB-ARBA"/>
</dbReference>
<dbReference type="EMBL" id="QWGP01000011">
    <property type="protein sequence ID" value="RHZ94733.1"/>
    <property type="molecule type" value="Genomic_DNA"/>
</dbReference>
<organism evidence="9 10">
    <name type="scientific">Cereibacter sphaeroides</name>
    <name type="common">Rhodobacter sphaeroides</name>
    <dbReference type="NCBI Taxonomy" id="1063"/>
    <lineage>
        <taxon>Bacteria</taxon>
        <taxon>Pseudomonadati</taxon>
        <taxon>Pseudomonadota</taxon>
        <taxon>Alphaproteobacteria</taxon>
        <taxon>Rhodobacterales</taxon>
        <taxon>Paracoccaceae</taxon>
        <taxon>Cereibacter</taxon>
    </lineage>
</organism>
<keyword evidence="6 9" id="KW-0067">ATP-binding</keyword>
<dbReference type="GO" id="GO:0016887">
    <property type="term" value="F:ATP hydrolysis activity"/>
    <property type="evidence" value="ECO:0007669"/>
    <property type="project" value="InterPro"/>
</dbReference>
<dbReference type="GO" id="GO:0005886">
    <property type="term" value="C:plasma membrane"/>
    <property type="evidence" value="ECO:0007669"/>
    <property type="project" value="UniProtKB-SubCell"/>
</dbReference>
<dbReference type="InterPro" id="IPR003593">
    <property type="entry name" value="AAA+_ATPase"/>
</dbReference>
<dbReference type="Gene3D" id="3.40.50.300">
    <property type="entry name" value="P-loop containing nucleotide triphosphate hydrolases"/>
    <property type="match status" value="1"/>
</dbReference>
<evidence type="ECO:0000256" key="5">
    <source>
        <dbReference type="ARBA" id="ARBA00022741"/>
    </source>
</evidence>
<dbReference type="SUPFAM" id="SSF52540">
    <property type="entry name" value="P-loop containing nucleoside triphosphate hydrolases"/>
    <property type="match status" value="1"/>
</dbReference>
<dbReference type="InterPro" id="IPR027417">
    <property type="entry name" value="P-loop_NTPase"/>
</dbReference>
<evidence type="ECO:0000256" key="2">
    <source>
        <dbReference type="ARBA" id="ARBA00005417"/>
    </source>
</evidence>
<dbReference type="Pfam" id="PF00005">
    <property type="entry name" value="ABC_tran"/>
    <property type="match status" value="1"/>
</dbReference>
<proteinExistence type="inferred from homology"/>
<accession>A0AAX1UKY9</accession>
<evidence type="ECO:0000313" key="9">
    <source>
        <dbReference type="EMBL" id="RHZ94733.1"/>
    </source>
</evidence>
<dbReference type="SMART" id="SM00382">
    <property type="entry name" value="AAA"/>
    <property type="match status" value="1"/>
</dbReference>
<dbReference type="RefSeq" id="WP_119000264.1">
    <property type="nucleotide sequence ID" value="NZ_QWGP01000011.1"/>
</dbReference>
<keyword evidence="7" id="KW-0472">Membrane</keyword>
<evidence type="ECO:0000256" key="4">
    <source>
        <dbReference type="ARBA" id="ARBA00022475"/>
    </source>
</evidence>
<evidence type="ECO:0000256" key="6">
    <source>
        <dbReference type="ARBA" id="ARBA00022840"/>
    </source>
</evidence>
<evidence type="ECO:0000259" key="8">
    <source>
        <dbReference type="PROSITE" id="PS50893"/>
    </source>
</evidence>
<dbReference type="FunFam" id="3.40.50.300:FF:000016">
    <property type="entry name" value="Oligopeptide ABC transporter ATP-binding component"/>
    <property type="match status" value="1"/>
</dbReference>
<dbReference type="NCBIfam" id="TIGR01727">
    <property type="entry name" value="oligo_HPY"/>
    <property type="match status" value="1"/>
</dbReference>
<reference evidence="9 10" key="1">
    <citation type="submission" date="2018-08" db="EMBL/GenBank/DDBJ databases">
        <title>Draft genome sequence of Rhodobacter sphaeroides FY.</title>
        <authorList>
            <person name="Rayyan A."/>
            <person name="Meyer T.E."/>
            <person name="Kyndt J.A."/>
        </authorList>
    </citation>
    <scope>NUCLEOTIDE SEQUENCE [LARGE SCALE GENOMIC DNA]</scope>
    <source>
        <strain evidence="9 10">FY</strain>
    </source>
</reference>
<comment type="caution">
    <text evidence="9">The sequence shown here is derived from an EMBL/GenBank/DDBJ whole genome shotgun (WGS) entry which is preliminary data.</text>
</comment>
<dbReference type="PROSITE" id="PS00211">
    <property type="entry name" value="ABC_TRANSPORTER_1"/>
    <property type="match status" value="1"/>
</dbReference>
<dbReference type="Proteomes" id="UP000266305">
    <property type="component" value="Unassembled WGS sequence"/>
</dbReference>
<keyword evidence="3" id="KW-0813">Transport</keyword>
<feature type="domain" description="ABC transporter" evidence="8">
    <location>
        <begin position="9"/>
        <end position="259"/>
    </location>
</feature>
<keyword evidence="4" id="KW-1003">Cell membrane</keyword>
<dbReference type="PROSITE" id="PS50893">
    <property type="entry name" value="ABC_TRANSPORTER_2"/>
    <property type="match status" value="1"/>
</dbReference>
<evidence type="ECO:0000256" key="1">
    <source>
        <dbReference type="ARBA" id="ARBA00004417"/>
    </source>
</evidence>
<dbReference type="PANTHER" id="PTHR43297:SF2">
    <property type="entry name" value="DIPEPTIDE TRANSPORT ATP-BINDING PROTEIN DPPD"/>
    <property type="match status" value="1"/>
</dbReference>
<dbReference type="Pfam" id="PF08352">
    <property type="entry name" value="oligo_HPY"/>
    <property type="match status" value="1"/>
</dbReference>
<comment type="similarity">
    <text evidence="2">Belongs to the ABC transporter superfamily.</text>
</comment>
<dbReference type="InterPro" id="IPR017871">
    <property type="entry name" value="ABC_transporter-like_CS"/>
</dbReference>
<dbReference type="AlphaFoldDB" id="A0AAX1UKY9"/>
<gene>
    <name evidence="9" type="ORF">D1114_11765</name>
</gene>
<dbReference type="InterPro" id="IPR013563">
    <property type="entry name" value="Oligopep_ABC_C"/>
</dbReference>
<dbReference type="PANTHER" id="PTHR43297">
    <property type="entry name" value="OLIGOPEPTIDE TRANSPORT ATP-BINDING PROTEIN APPD"/>
    <property type="match status" value="1"/>
</dbReference>
<dbReference type="GO" id="GO:0015833">
    <property type="term" value="P:peptide transport"/>
    <property type="evidence" value="ECO:0007669"/>
    <property type="project" value="InterPro"/>
</dbReference>
<protein>
    <submittedName>
        <fullName evidence="9">ABC transporter ATP-binding protein</fullName>
    </submittedName>
</protein>
<dbReference type="InterPro" id="IPR050388">
    <property type="entry name" value="ABC_Ni/Peptide_Import"/>
</dbReference>
<dbReference type="GO" id="GO:0005524">
    <property type="term" value="F:ATP binding"/>
    <property type="evidence" value="ECO:0007669"/>
    <property type="project" value="UniProtKB-KW"/>
</dbReference>
<evidence type="ECO:0000256" key="7">
    <source>
        <dbReference type="ARBA" id="ARBA00023136"/>
    </source>
</evidence>
<name>A0AAX1UKY9_CERSP</name>
<evidence type="ECO:0000313" key="10">
    <source>
        <dbReference type="Proteomes" id="UP000266305"/>
    </source>
</evidence>
<evidence type="ECO:0000256" key="3">
    <source>
        <dbReference type="ARBA" id="ARBA00022448"/>
    </source>
</evidence>
<sequence length="327" mass="35426">MTDRTGPLLQVERLNTSFETRAGTVRSVRDVSFEVGRGEVVGIVGESGSGKSVTGLSILGLIERPGRIVSGAIRFDGEDLVGMSEARMRRMRGARIAMVFQNPMMTLNPVQKIGAQIAEALTEHARLPAREVRARCLRALEAVGIPSPEARMEAYPHEFSGGMRQRIVIAAALVTEPDLIIADEPTTALDVTIQAQIIHQMRRLIDETGAGLIWISHDLATLSELADRIVVMYAGTVVETGTTAEIIGAPRHPYTRQLLASVPSANAPGRPLRQIPGMMPSLLDIGDGCPFASRCERRTEGCARPVPPAVLSETRTVRCINLPEDRP</sequence>
<keyword evidence="5" id="KW-0547">Nucleotide-binding</keyword>
<dbReference type="InterPro" id="IPR003439">
    <property type="entry name" value="ABC_transporter-like_ATP-bd"/>
</dbReference>
<comment type="subcellular location">
    <subcellularLocation>
        <location evidence="1">Cell inner membrane</location>
        <topology evidence="1">Peripheral membrane protein</topology>
    </subcellularLocation>
</comment>